<name>A0A3N0Y019_ANAGA</name>
<dbReference type="Gene3D" id="1.20.5.340">
    <property type="match status" value="1"/>
</dbReference>
<dbReference type="PANTHER" id="PTHR11505">
    <property type="entry name" value="L1 TRANSPOSABLE ELEMENT-RELATED"/>
    <property type="match status" value="1"/>
</dbReference>
<dbReference type="SUPFAM" id="SSF57997">
    <property type="entry name" value="Tropomyosin"/>
    <property type="match status" value="1"/>
</dbReference>
<evidence type="ECO:0000256" key="1">
    <source>
        <dbReference type="SAM" id="Coils"/>
    </source>
</evidence>
<dbReference type="InterPro" id="IPR004244">
    <property type="entry name" value="Transposase_22"/>
</dbReference>
<keyword evidence="3" id="KW-1185">Reference proteome</keyword>
<organism evidence="2 3">
    <name type="scientific">Anabarilius grahami</name>
    <name type="common">Kanglang fish</name>
    <name type="synonym">Barilius grahami</name>
    <dbReference type="NCBI Taxonomy" id="495550"/>
    <lineage>
        <taxon>Eukaryota</taxon>
        <taxon>Metazoa</taxon>
        <taxon>Chordata</taxon>
        <taxon>Craniata</taxon>
        <taxon>Vertebrata</taxon>
        <taxon>Euteleostomi</taxon>
        <taxon>Actinopterygii</taxon>
        <taxon>Neopterygii</taxon>
        <taxon>Teleostei</taxon>
        <taxon>Ostariophysi</taxon>
        <taxon>Cypriniformes</taxon>
        <taxon>Xenocyprididae</taxon>
        <taxon>Xenocypridinae</taxon>
        <taxon>Xenocypridinae incertae sedis</taxon>
        <taxon>Anabarilius</taxon>
    </lineage>
</organism>
<dbReference type="EMBL" id="RJVU01056011">
    <property type="protein sequence ID" value="ROK67592.1"/>
    <property type="molecule type" value="Genomic_DNA"/>
</dbReference>
<comment type="caution">
    <text evidence="2">The sequence shown here is derived from an EMBL/GenBank/DDBJ whole genome shotgun (WGS) entry which is preliminary data.</text>
</comment>
<evidence type="ECO:0000313" key="3">
    <source>
        <dbReference type="Proteomes" id="UP000281406"/>
    </source>
</evidence>
<dbReference type="OrthoDB" id="10059413at2759"/>
<dbReference type="AlphaFoldDB" id="A0A3N0Y019"/>
<accession>A0A3N0Y019</accession>
<keyword evidence="1" id="KW-0175">Coiled coil</keyword>
<feature type="coiled-coil region" evidence="1">
    <location>
        <begin position="30"/>
        <end position="78"/>
    </location>
</feature>
<gene>
    <name evidence="2" type="ORF">DPX16_12494</name>
</gene>
<proteinExistence type="predicted"/>
<reference evidence="2 3" key="1">
    <citation type="submission" date="2018-10" db="EMBL/GenBank/DDBJ databases">
        <title>Genome assembly for a Yunnan-Guizhou Plateau 3E fish, Anabarilius grahami (Regan), and its evolutionary and genetic applications.</title>
        <authorList>
            <person name="Jiang W."/>
        </authorList>
    </citation>
    <scope>NUCLEOTIDE SEQUENCE [LARGE SCALE GENOMIC DNA]</scope>
    <source>
        <strain evidence="2">AG-KIZ</strain>
        <tissue evidence="2">Muscle</tissue>
    </source>
</reference>
<sequence length="232" mass="26594">MTAHLDLRISTVQTSLTNIQGSLSSLCKQISELEHRVSLNEDNVDELLKRVQTLEKENANLKDRVDDAKNRSRSHNLRFIGVPEKSEGGDVVAFMGQLIPLLLGTDQLSVVPAIEMAHRSPTSTSGSRSRRRPILVRFLRLQDKVNILRLARVKKELFYKGTRVYIYPDFSAGLIQKRRQFDAVKKILCVSDMNYSLLYPCTLRMLVHGKPQLFRCRKEAEIFFKDFFVTSP</sequence>
<evidence type="ECO:0000313" key="2">
    <source>
        <dbReference type="EMBL" id="ROK67592.1"/>
    </source>
</evidence>
<dbReference type="Gene3D" id="3.30.70.1820">
    <property type="entry name" value="L1 transposable element, RRM domain"/>
    <property type="match status" value="1"/>
</dbReference>
<dbReference type="Proteomes" id="UP000281406">
    <property type="component" value="Unassembled WGS sequence"/>
</dbReference>
<protein>
    <submittedName>
        <fullName evidence="2">LINE-1 type transposase domain-containing protein 1</fullName>
    </submittedName>
</protein>